<keyword evidence="2" id="KW-1185">Reference proteome</keyword>
<name>A0AAJ0U253_9GAMM</name>
<evidence type="ECO:0000313" key="1">
    <source>
        <dbReference type="EMBL" id="MBK1703899.1"/>
    </source>
</evidence>
<organism evidence="1 2">
    <name type="scientific">Halochromatium glycolicum</name>
    <dbReference type="NCBI Taxonomy" id="85075"/>
    <lineage>
        <taxon>Bacteria</taxon>
        <taxon>Pseudomonadati</taxon>
        <taxon>Pseudomonadota</taxon>
        <taxon>Gammaproteobacteria</taxon>
        <taxon>Chromatiales</taxon>
        <taxon>Chromatiaceae</taxon>
        <taxon>Halochromatium</taxon>
    </lineage>
</organism>
<evidence type="ECO:0000313" key="2">
    <source>
        <dbReference type="Proteomes" id="UP001296776"/>
    </source>
</evidence>
<dbReference type="AlphaFoldDB" id="A0AAJ0U253"/>
<reference evidence="1" key="2">
    <citation type="journal article" date="2020" name="Microorganisms">
        <title>Osmotic Adaptation and Compatible Solute Biosynthesis of Phototrophic Bacteria as Revealed from Genome Analyses.</title>
        <authorList>
            <person name="Imhoff J.F."/>
            <person name="Rahn T."/>
            <person name="Kunzel S."/>
            <person name="Keller A."/>
            <person name="Neulinger S.C."/>
        </authorList>
    </citation>
    <scope>NUCLEOTIDE SEQUENCE</scope>
    <source>
        <strain evidence="1">DSM 11080</strain>
    </source>
</reference>
<sequence length="209" mass="23262">MTAVIGLKATTLTPFAYHSLAVQGGTATLPELISDSALCFGLASALGYARAWCALPAKDYKRDWSAMPWRASVLTTQQPRLLPPIARRLNLEEEGGFQKKLRDVVSKGNLKQFWSIQEVPPAVQFQGALFGPDPFKVVGADEIVIRVGLHRNGMVKLEPDRTVERVRLNAATAMLFEQELQVERFLLYGLQLTAPMPLKDATDEVRKWK</sequence>
<gene>
    <name evidence="1" type="ORF">CKO40_04910</name>
</gene>
<dbReference type="RefSeq" id="WP_200345064.1">
    <property type="nucleotide sequence ID" value="NZ_NRSJ01000005.1"/>
</dbReference>
<protein>
    <submittedName>
        <fullName evidence="1">Uncharacterized protein</fullName>
    </submittedName>
</protein>
<dbReference type="EMBL" id="NRSJ01000005">
    <property type="protein sequence ID" value="MBK1703899.1"/>
    <property type="molecule type" value="Genomic_DNA"/>
</dbReference>
<reference evidence="1" key="1">
    <citation type="submission" date="2017-08" db="EMBL/GenBank/DDBJ databases">
        <authorList>
            <person name="Imhoff J.F."/>
            <person name="Rahn T."/>
            <person name="Kuenzel S."/>
            <person name="Neulinger S.C."/>
        </authorList>
    </citation>
    <scope>NUCLEOTIDE SEQUENCE</scope>
    <source>
        <strain evidence="1">DSM 11080</strain>
    </source>
</reference>
<dbReference type="Proteomes" id="UP001296776">
    <property type="component" value="Unassembled WGS sequence"/>
</dbReference>
<accession>A0AAJ0U253</accession>
<proteinExistence type="predicted"/>
<comment type="caution">
    <text evidence="1">The sequence shown here is derived from an EMBL/GenBank/DDBJ whole genome shotgun (WGS) entry which is preliminary data.</text>
</comment>